<dbReference type="InterPro" id="IPR001753">
    <property type="entry name" value="Enoyl-CoA_hydra/iso"/>
</dbReference>
<dbReference type="RefSeq" id="WP_345227585.1">
    <property type="nucleotide sequence ID" value="NZ_BAABHA010000015.1"/>
</dbReference>
<dbReference type="Gene3D" id="3.90.226.10">
    <property type="entry name" value="2-enoyl-CoA Hydratase, Chain A, domain 1"/>
    <property type="match status" value="1"/>
</dbReference>
<reference evidence="3" key="1">
    <citation type="journal article" date="2019" name="Int. J. Syst. Evol. Microbiol.">
        <title>The Global Catalogue of Microorganisms (GCM) 10K type strain sequencing project: providing services to taxonomists for standard genome sequencing and annotation.</title>
        <authorList>
            <consortium name="The Broad Institute Genomics Platform"/>
            <consortium name="The Broad Institute Genome Sequencing Center for Infectious Disease"/>
            <person name="Wu L."/>
            <person name="Ma J."/>
        </authorList>
    </citation>
    <scope>NUCLEOTIDE SEQUENCE [LARGE SCALE GENOMIC DNA]</scope>
    <source>
        <strain evidence="3">JCM 17924</strain>
    </source>
</reference>
<evidence type="ECO:0000256" key="1">
    <source>
        <dbReference type="ARBA" id="ARBA00005254"/>
    </source>
</evidence>
<dbReference type="Proteomes" id="UP001500454">
    <property type="component" value="Unassembled WGS sequence"/>
</dbReference>
<organism evidence="2 3">
    <name type="scientific">Hymenobacter koreensis</name>
    <dbReference type="NCBI Taxonomy" id="1084523"/>
    <lineage>
        <taxon>Bacteria</taxon>
        <taxon>Pseudomonadati</taxon>
        <taxon>Bacteroidota</taxon>
        <taxon>Cytophagia</taxon>
        <taxon>Cytophagales</taxon>
        <taxon>Hymenobacteraceae</taxon>
        <taxon>Hymenobacter</taxon>
    </lineage>
</organism>
<dbReference type="PANTHER" id="PTHR42964">
    <property type="entry name" value="ENOYL-COA HYDRATASE"/>
    <property type="match status" value="1"/>
</dbReference>
<dbReference type="InterPro" id="IPR029045">
    <property type="entry name" value="ClpP/crotonase-like_dom_sf"/>
</dbReference>
<dbReference type="PANTHER" id="PTHR42964:SF1">
    <property type="entry name" value="POLYKETIDE BIOSYNTHESIS ENOYL-COA HYDRATASE PKSH-RELATED"/>
    <property type="match status" value="1"/>
</dbReference>
<proteinExistence type="inferred from homology"/>
<keyword evidence="3" id="KW-1185">Reference proteome</keyword>
<evidence type="ECO:0000313" key="2">
    <source>
        <dbReference type="EMBL" id="GAA4392365.1"/>
    </source>
</evidence>
<dbReference type="InterPro" id="IPR051683">
    <property type="entry name" value="Enoyl-CoA_Hydratase/Isomerase"/>
</dbReference>
<comment type="similarity">
    <text evidence="1">Belongs to the enoyl-CoA hydratase/isomerase family.</text>
</comment>
<accession>A0ABP8JKU5</accession>
<dbReference type="SUPFAM" id="SSF52096">
    <property type="entry name" value="ClpP/crotonase"/>
    <property type="match status" value="1"/>
</dbReference>
<dbReference type="Pfam" id="PF00378">
    <property type="entry name" value="ECH_1"/>
    <property type="match status" value="1"/>
</dbReference>
<comment type="caution">
    <text evidence="2">The sequence shown here is derived from an EMBL/GenBank/DDBJ whole genome shotgun (WGS) entry which is preliminary data.</text>
</comment>
<gene>
    <name evidence="2" type="ORF">GCM10023186_42760</name>
</gene>
<sequence length="259" mass="27479">MSTTDTLAAGKVETTTDAQGVATVSFFHPSHNSLPGALLTELAETITRVGQEVATKVIILRSEGEKTFCAGASFDELMAIENEAQGLEFFSGFAKVINACRTCSKVIIGRVQGKAIGGGVGVAASTDYCFATAQASVKLSELVVGIGPFVVGPAVERKLGTSAYAQLALDAGEFRSAAWARDRGLYAEVFDTTEQMDAAVAAFAAKLAAYNPEALAELKQVFWQGTEHWGQLLVERAGISGRLVLSDFTRQAISRFKNR</sequence>
<dbReference type="CDD" id="cd06558">
    <property type="entry name" value="crotonase-like"/>
    <property type="match status" value="1"/>
</dbReference>
<protein>
    <submittedName>
        <fullName evidence="2">Enoyl-CoA hydratase/isomerase family protein</fullName>
    </submittedName>
</protein>
<dbReference type="EMBL" id="BAABHA010000015">
    <property type="protein sequence ID" value="GAA4392365.1"/>
    <property type="molecule type" value="Genomic_DNA"/>
</dbReference>
<evidence type="ECO:0000313" key="3">
    <source>
        <dbReference type="Proteomes" id="UP001500454"/>
    </source>
</evidence>
<name>A0ABP8JKU5_9BACT</name>